<dbReference type="InterPro" id="IPR025178">
    <property type="entry name" value="Lnb_N"/>
</dbReference>
<accession>A0A069D485</accession>
<sequence length="407" mass="47127">MQQNISFLINMKVLRCILLLVLLLNARVMFSTSVVNQKDSIRISLLTCAPGDEVYSLFGHTAIRYQDPQQKLDIVFNYGMFSFKTPHFLWRFIKGETDYELGVNSYQDFASEYIYLERGVNEQILNLTSDEKNKLFQLLQENYRPQNRVYRYNYFFDNCATRPRDIIEESINGKIHYQNQISSKSFRDIVHEYTANYPWTRFGIDLCLGSQADLPITLRQEMFAPLYLQRSFESAVIKTNNNYSKKLILSTQNIIPEREDGIAGKVAGVTPWQASLILFILVTSITIYGLKKRKSMWGVDLILFLSAGIIGCILTFLANFSEHPTVSPNYLLFVFHPFHIIALPFTIYKSIKQQKCLYHILNSVVLTLFILLWALIPQRFDLAVLPLALSLLIRSASNYILAYNHNK</sequence>
<gene>
    <name evidence="4" type="ORF">JCM15093_2372</name>
</gene>
<feature type="transmembrane region" description="Helical" evidence="1">
    <location>
        <begin position="382"/>
        <end position="401"/>
    </location>
</feature>
<dbReference type="Pfam" id="PF25221">
    <property type="entry name" value="5TMH_Lnb"/>
    <property type="match status" value="1"/>
</dbReference>
<evidence type="ECO:0000313" key="5">
    <source>
        <dbReference type="Proteomes" id="UP000027601"/>
    </source>
</evidence>
<feature type="domain" description="Lnb-like transmembrane" evidence="3">
    <location>
        <begin position="268"/>
        <end position="404"/>
    </location>
</feature>
<dbReference type="EMBL" id="BAJS01000014">
    <property type="protein sequence ID" value="GAK37150.1"/>
    <property type="molecule type" value="Genomic_DNA"/>
</dbReference>
<dbReference type="InterPro" id="IPR057436">
    <property type="entry name" value="5TMH_Lnb"/>
</dbReference>
<feature type="domain" description="Lnb N-terminal periplasmic" evidence="2">
    <location>
        <begin position="37"/>
        <end position="178"/>
    </location>
</feature>
<keyword evidence="1" id="KW-1133">Transmembrane helix</keyword>
<evidence type="ECO:0000256" key="1">
    <source>
        <dbReference type="SAM" id="Phobius"/>
    </source>
</evidence>
<evidence type="ECO:0000259" key="2">
    <source>
        <dbReference type="Pfam" id="PF13387"/>
    </source>
</evidence>
<organism evidence="4 5">
    <name type="scientific">Bacteroides graminisolvens DSM 19988 = JCM 15093</name>
    <dbReference type="NCBI Taxonomy" id="1121097"/>
    <lineage>
        <taxon>Bacteria</taxon>
        <taxon>Pseudomonadati</taxon>
        <taxon>Bacteroidota</taxon>
        <taxon>Bacteroidia</taxon>
        <taxon>Bacteroidales</taxon>
        <taxon>Bacteroidaceae</taxon>
        <taxon>Bacteroides</taxon>
    </lineage>
</organism>
<name>A0A069D485_9BACE</name>
<evidence type="ECO:0000259" key="3">
    <source>
        <dbReference type="Pfam" id="PF25221"/>
    </source>
</evidence>
<proteinExistence type="predicted"/>
<dbReference type="STRING" id="1121097.GCA_000428125_00844"/>
<dbReference type="Pfam" id="PF13387">
    <property type="entry name" value="Lnb_N"/>
    <property type="match status" value="1"/>
</dbReference>
<dbReference type="eggNOG" id="ENOG502Z87C">
    <property type="taxonomic scope" value="Bacteria"/>
</dbReference>
<reference evidence="4 5" key="1">
    <citation type="journal article" date="2015" name="Microbes Environ.">
        <title>Distribution and evolution of nitrogen fixation genes in the phylum bacteroidetes.</title>
        <authorList>
            <person name="Inoue J."/>
            <person name="Oshima K."/>
            <person name="Suda W."/>
            <person name="Sakamoto M."/>
            <person name="Iino T."/>
            <person name="Noda S."/>
            <person name="Hongoh Y."/>
            <person name="Hattori M."/>
            <person name="Ohkuma M."/>
        </authorList>
    </citation>
    <scope>NUCLEOTIDE SEQUENCE [LARGE SCALE GENOMIC DNA]</scope>
    <source>
        <strain evidence="4 5">JCM 15093</strain>
    </source>
</reference>
<feature type="transmembrane region" description="Helical" evidence="1">
    <location>
        <begin position="272"/>
        <end position="290"/>
    </location>
</feature>
<feature type="transmembrane region" description="Helical" evidence="1">
    <location>
        <begin position="357"/>
        <end position="376"/>
    </location>
</feature>
<dbReference type="Proteomes" id="UP000027601">
    <property type="component" value="Unassembled WGS sequence"/>
</dbReference>
<comment type="caution">
    <text evidence="4">The sequence shown here is derived from an EMBL/GenBank/DDBJ whole genome shotgun (WGS) entry which is preliminary data.</text>
</comment>
<keyword evidence="1" id="KW-0812">Transmembrane</keyword>
<keyword evidence="1" id="KW-0472">Membrane</keyword>
<dbReference type="AlphaFoldDB" id="A0A069D485"/>
<feature type="transmembrane region" description="Helical" evidence="1">
    <location>
        <begin position="297"/>
        <end position="318"/>
    </location>
</feature>
<keyword evidence="5" id="KW-1185">Reference proteome</keyword>
<feature type="transmembrane region" description="Helical" evidence="1">
    <location>
        <begin position="330"/>
        <end position="348"/>
    </location>
</feature>
<evidence type="ECO:0000313" key="4">
    <source>
        <dbReference type="EMBL" id="GAK37150.1"/>
    </source>
</evidence>
<protein>
    <submittedName>
        <fullName evidence="4">Uncharacterized protein</fullName>
    </submittedName>
</protein>